<evidence type="ECO:0000256" key="4">
    <source>
        <dbReference type="ARBA" id="ARBA00022723"/>
    </source>
</evidence>
<dbReference type="GO" id="GO:0046872">
    <property type="term" value="F:metal ion binding"/>
    <property type="evidence" value="ECO:0007669"/>
    <property type="project" value="UniProtKB-KW"/>
</dbReference>
<evidence type="ECO:0000313" key="14">
    <source>
        <dbReference type="EMBL" id="EGC39017.1"/>
    </source>
</evidence>
<dbReference type="GO" id="GO:0016798">
    <property type="term" value="F:hydrolase activity, acting on glycosyl bonds"/>
    <property type="evidence" value="ECO:0007669"/>
    <property type="project" value="UniProtKB-KW"/>
</dbReference>
<dbReference type="SUPFAM" id="SSF56300">
    <property type="entry name" value="Metallo-dependent phosphatases"/>
    <property type="match status" value="1"/>
</dbReference>
<feature type="disulfide bond" evidence="12">
    <location>
        <begin position="9"/>
        <end position="20"/>
    </location>
</feature>
<dbReference type="GO" id="GO:0046513">
    <property type="term" value="P:ceramide biosynthetic process"/>
    <property type="evidence" value="ECO:0007669"/>
    <property type="project" value="UniProtKB-ARBA"/>
</dbReference>
<evidence type="ECO:0000256" key="5">
    <source>
        <dbReference type="ARBA" id="ARBA00022729"/>
    </source>
</evidence>
<comment type="subcellular location">
    <subcellularLocation>
        <location evidence="1">Secreted</location>
    </subcellularLocation>
</comment>
<feature type="binding site" evidence="11">
    <location>
        <position position="113"/>
    </location>
    <ligand>
        <name>Zn(2+)</name>
        <dbReference type="ChEBI" id="CHEBI:29105"/>
        <label>1</label>
    </ligand>
</feature>
<feature type="domain" description="Saposin B-type" evidence="13">
    <location>
        <begin position="1"/>
        <end position="56"/>
    </location>
</feature>
<dbReference type="Pfam" id="PF19272">
    <property type="entry name" value="ASMase_C"/>
    <property type="match status" value="1"/>
</dbReference>
<keyword evidence="5" id="KW-0732">Signal</keyword>
<dbReference type="eggNOG" id="KOG3770">
    <property type="taxonomic scope" value="Eukaryota"/>
</dbReference>
<evidence type="ECO:0000256" key="12">
    <source>
        <dbReference type="PIRSR" id="PIRSR000948-2"/>
    </source>
</evidence>
<name>F0ZAK3_DICPU</name>
<feature type="binding site" evidence="11">
    <location>
        <position position="176"/>
    </location>
    <ligand>
        <name>Zn(2+)</name>
        <dbReference type="ChEBI" id="CHEBI:29105"/>
        <label>1</label>
    </ligand>
</feature>
<dbReference type="AlphaFoldDB" id="F0ZAK3"/>
<dbReference type="PIRSF" id="PIRSF000948">
    <property type="entry name" value="Sphingomy_PDE"/>
    <property type="match status" value="1"/>
</dbReference>
<reference evidence="15" key="1">
    <citation type="journal article" date="2011" name="Genome Biol.">
        <title>Comparative genomics of the social amoebae Dictyostelium discoideum and Dictyostelium purpureum.</title>
        <authorList>
            <consortium name="US DOE Joint Genome Institute (JGI-PGF)"/>
            <person name="Sucgang R."/>
            <person name="Kuo A."/>
            <person name="Tian X."/>
            <person name="Salerno W."/>
            <person name="Parikh A."/>
            <person name="Feasley C.L."/>
            <person name="Dalin E."/>
            <person name="Tu H."/>
            <person name="Huang E."/>
            <person name="Barry K."/>
            <person name="Lindquist E."/>
            <person name="Shapiro H."/>
            <person name="Bruce D."/>
            <person name="Schmutz J."/>
            <person name="Salamov A."/>
            <person name="Fey P."/>
            <person name="Gaudet P."/>
            <person name="Anjard C."/>
            <person name="Babu M.M."/>
            <person name="Basu S."/>
            <person name="Bushmanova Y."/>
            <person name="van der Wel H."/>
            <person name="Katoh-Kurasawa M."/>
            <person name="Dinh C."/>
            <person name="Coutinho P.M."/>
            <person name="Saito T."/>
            <person name="Elias M."/>
            <person name="Schaap P."/>
            <person name="Kay R.R."/>
            <person name="Henrissat B."/>
            <person name="Eichinger L."/>
            <person name="Rivero F."/>
            <person name="Putnam N.H."/>
            <person name="West C.M."/>
            <person name="Loomis W.F."/>
            <person name="Chisholm R.L."/>
            <person name="Shaulsky G."/>
            <person name="Strassmann J.E."/>
            <person name="Queller D.C."/>
            <person name="Kuspa A."/>
            <person name="Grigoriev I.V."/>
        </authorList>
    </citation>
    <scope>NUCLEOTIDE SEQUENCE [LARGE SCALE GENOMIC DNA]</scope>
    <source>
        <strain evidence="15">QSDP1</strain>
    </source>
</reference>
<dbReference type="OrthoDB" id="282973at2759"/>
<dbReference type="Gene3D" id="3.60.21.10">
    <property type="match status" value="1"/>
</dbReference>
<dbReference type="InParanoid" id="F0ZAK3"/>
<feature type="disulfide bond" evidence="12">
    <location>
        <begin position="475"/>
        <end position="479"/>
    </location>
</feature>
<feature type="binding site" evidence="11">
    <location>
        <position position="356"/>
    </location>
    <ligand>
        <name>Zn(2+)</name>
        <dbReference type="ChEBI" id="CHEBI:29105"/>
        <label>1</label>
    </ligand>
</feature>
<dbReference type="InterPro" id="IPR011001">
    <property type="entry name" value="Saposin-like"/>
</dbReference>
<keyword evidence="3" id="KW-0964">Secreted</keyword>
<keyword evidence="7 11" id="KW-0862">Zinc</keyword>
<feature type="disulfide bond" evidence="12">
    <location>
        <begin position="132"/>
        <end position="147"/>
    </location>
</feature>
<dbReference type="PROSITE" id="PS50015">
    <property type="entry name" value="SAP_B"/>
    <property type="match status" value="1"/>
</dbReference>
<dbReference type="STRING" id="5786.F0ZAK3"/>
<evidence type="ECO:0000256" key="2">
    <source>
        <dbReference type="ARBA" id="ARBA00008234"/>
    </source>
</evidence>
<accession>F0ZAK3</accession>
<protein>
    <recommendedName>
        <fullName evidence="13">Saposin B-type domain-containing protein</fullName>
    </recommendedName>
</protein>
<keyword evidence="6" id="KW-0378">Hydrolase</keyword>
<keyword evidence="10" id="KW-0326">Glycosidase</keyword>
<sequence>MVKGLAELCIKSGEEQPEVCTGILNNYVPIIVDVLIQSDFTPTELCGYFKICSDYGSDNQDIVKERQQSSFSNPHAVGSTKKEYKDITTQEPLVKNLKTNSTIGYFLQLTDIHFDPDYKVGSNPNCGRPLCCRDGTGDAGVIGHYLCDIPLSTVQLIFNHLQTLTDQIDFIIWTGDNPPHNVWEQSQTQQEFATQTLAQLILKTFPNTPVFPVIGNHEAYPSDQYVLPNTQWLLDSLYTYWMPWLDTDALESVKEYGYYTTLLRPGLRVMCLNTLENDMINFYNLLPTYLKGPNNQSDWMINTLEQAEGNGEKVLILGHIPCTVKSASTDQWCAMYEQVVSQFSDVIVGQIYGHTHYDQFNVFSDVETHTKPTGMNYIAPSMTTYQNHEPGYRIYEFDYSTNQIINYYQYHANITDANKSGQITFDLIYSAKELYNLPDLTPASWYNLATQMKTNTTLFMDYFTNLSSSPDKESCDQSCQTKWVCQIFGITSTEFDKCYGV</sequence>
<feature type="binding site" evidence="11">
    <location>
        <position position="216"/>
    </location>
    <ligand>
        <name>Zn(2+)</name>
        <dbReference type="ChEBI" id="CHEBI:29105"/>
        <label>2</label>
    </ligand>
</feature>
<dbReference type="VEuPathDB" id="AmoebaDB:DICPUDRAFT_52947"/>
<feature type="binding site" evidence="11">
    <location>
        <position position="111"/>
    </location>
    <ligand>
        <name>Zn(2+)</name>
        <dbReference type="ChEBI" id="CHEBI:29105"/>
        <label>1</label>
    </ligand>
</feature>
<dbReference type="EMBL" id="GL870965">
    <property type="protein sequence ID" value="EGC39017.1"/>
    <property type="molecule type" value="Genomic_DNA"/>
</dbReference>
<evidence type="ECO:0000256" key="8">
    <source>
        <dbReference type="ARBA" id="ARBA00023157"/>
    </source>
</evidence>
<evidence type="ECO:0000256" key="3">
    <source>
        <dbReference type="ARBA" id="ARBA00022525"/>
    </source>
</evidence>
<keyword evidence="9" id="KW-0325">Glycoprotein</keyword>
<dbReference type="Pfam" id="PF00149">
    <property type="entry name" value="Metallophos"/>
    <property type="match status" value="1"/>
</dbReference>
<dbReference type="PANTHER" id="PTHR10340">
    <property type="entry name" value="SPHINGOMYELIN PHOSPHODIESTERASE"/>
    <property type="match status" value="1"/>
</dbReference>
<evidence type="ECO:0000256" key="11">
    <source>
        <dbReference type="PIRSR" id="PIRSR000948-1"/>
    </source>
</evidence>
<dbReference type="InterPro" id="IPR011160">
    <property type="entry name" value="Sphingomy_PDE"/>
</dbReference>
<evidence type="ECO:0000256" key="1">
    <source>
        <dbReference type="ARBA" id="ARBA00004613"/>
    </source>
</evidence>
<evidence type="ECO:0000313" key="15">
    <source>
        <dbReference type="Proteomes" id="UP000001064"/>
    </source>
</evidence>
<evidence type="ECO:0000256" key="10">
    <source>
        <dbReference type="ARBA" id="ARBA00023295"/>
    </source>
</evidence>
<keyword evidence="4 11" id="KW-0479">Metal-binding</keyword>
<dbReference type="GO" id="GO:0005576">
    <property type="term" value="C:extracellular region"/>
    <property type="evidence" value="ECO:0007669"/>
    <property type="project" value="UniProtKB-SubCell"/>
</dbReference>
<dbReference type="FunFam" id="3.60.21.10:FF:000275">
    <property type="entry name" value="Sphingomyelin phosphodiesterase A"/>
    <property type="match status" value="1"/>
</dbReference>
<dbReference type="InterPro" id="IPR008139">
    <property type="entry name" value="SaposinB_dom"/>
</dbReference>
<proteinExistence type="inferred from homology"/>
<dbReference type="KEGG" id="dpp:DICPUDRAFT_52947"/>
<keyword evidence="15" id="KW-1185">Reference proteome</keyword>
<organism evidence="14 15">
    <name type="scientific">Dictyostelium purpureum</name>
    <name type="common">Slime mold</name>
    <dbReference type="NCBI Taxonomy" id="5786"/>
    <lineage>
        <taxon>Eukaryota</taxon>
        <taxon>Amoebozoa</taxon>
        <taxon>Evosea</taxon>
        <taxon>Eumycetozoa</taxon>
        <taxon>Dictyostelia</taxon>
        <taxon>Dictyosteliales</taxon>
        <taxon>Dictyosteliaceae</taxon>
        <taxon>Dictyostelium</taxon>
    </lineage>
</organism>
<feature type="binding site" evidence="11">
    <location>
        <position position="319"/>
    </location>
    <ligand>
        <name>Zn(2+)</name>
        <dbReference type="ChEBI" id="CHEBI:29105"/>
        <label>2</label>
    </ligand>
</feature>
<comment type="cofactor">
    <cofactor evidence="11">
        <name>Zn(2+)</name>
        <dbReference type="ChEBI" id="CHEBI:29105"/>
    </cofactor>
    <text evidence="11">Binds 2 Zn(2+) ions per subunit.</text>
</comment>
<feature type="disulfide bond" evidence="12">
    <location>
        <begin position="126"/>
        <end position="131"/>
    </location>
</feature>
<dbReference type="CDD" id="cd00842">
    <property type="entry name" value="MPP_ASMase"/>
    <property type="match status" value="1"/>
</dbReference>
<keyword evidence="8 12" id="KW-1015">Disulfide bond</keyword>
<evidence type="ECO:0000256" key="9">
    <source>
        <dbReference type="ARBA" id="ARBA00023180"/>
    </source>
</evidence>
<evidence type="ECO:0000256" key="7">
    <source>
        <dbReference type="ARBA" id="ARBA00022833"/>
    </source>
</evidence>
<evidence type="ECO:0000259" key="13">
    <source>
        <dbReference type="PROSITE" id="PS50015"/>
    </source>
</evidence>
<dbReference type="GO" id="GO:0004767">
    <property type="term" value="F:sphingomyelin phosphodiesterase activity"/>
    <property type="evidence" value="ECO:0007669"/>
    <property type="project" value="InterPro"/>
</dbReference>
<dbReference type="GO" id="GO:0006685">
    <property type="term" value="P:sphingomyelin catabolic process"/>
    <property type="evidence" value="ECO:0007669"/>
    <property type="project" value="InterPro"/>
</dbReference>
<feature type="binding site" evidence="11">
    <location>
        <position position="176"/>
    </location>
    <ligand>
        <name>Zn(2+)</name>
        <dbReference type="ChEBI" id="CHEBI:29105"/>
        <label>2</label>
    </ligand>
</feature>
<dbReference type="InterPro" id="IPR041805">
    <property type="entry name" value="ASMase/PPN1_MPP"/>
</dbReference>
<dbReference type="PANTHER" id="PTHR10340:SF58">
    <property type="entry name" value="SPHINGOMYELIN PHOSPHODIESTERASE A"/>
    <property type="match status" value="1"/>
</dbReference>
<comment type="similarity">
    <text evidence="2">Belongs to the acid sphingomyelinase family.</text>
</comment>
<dbReference type="OMA" id="IMRNSEI"/>
<gene>
    <name evidence="14" type="ORF">DICPUDRAFT_52947</name>
</gene>
<dbReference type="Proteomes" id="UP000001064">
    <property type="component" value="Unassembled WGS sequence"/>
</dbReference>
<dbReference type="GeneID" id="10506091"/>
<evidence type="ECO:0000256" key="6">
    <source>
        <dbReference type="ARBA" id="ARBA00022801"/>
    </source>
</evidence>
<dbReference type="InterPro" id="IPR029052">
    <property type="entry name" value="Metallo-depent_PP-like"/>
</dbReference>
<dbReference type="GO" id="GO:0016020">
    <property type="term" value="C:membrane"/>
    <property type="evidence" value="ECO:0007669"/>
    <property type="project" value="GOC"/>
</dbReference>
<dbReference type="RefSeq" id="XP_003284470.1">
    <property type="nucleotide sequence ID" value="XM_003284422.1"/>
</dbReference>
<dbReference type="SUPFAM" id="SSF47862">
    <property type="entry name" value="Saposin"/>
    <property type="match status" value="1"/>
</dbReference>
<dbReference type="InterPro" id="IPR045473">
    <property type="entry name" value="ASM_C"/>
</dbReference>
<dbReference type="InterPro" id="IPR004843">
    <property type="entry name" value="Calcineurin-like_PHP"/>
</dbReference>
<feature type="binding site" evidence="11">
    <location>
        <position position="354"/>
    </location>
    <ligand>
        <name>Zn(2+)</name>
        <dbReference type="ChEBI" id="CHEBI:29105"/>
        <label>2</label>
    </ligand>
</feature>